<dbReference type="Gene3D" id="3.30.70.270">
    <property type="match status" value="1"/>
</dbReference>
<evidence type="ECO:0000256" key="3">
    <source>
        <dbReference type="ARBA" id="ARBA00023199"/>
    </source>
</evidence>
<evidence type="ECO:0000259" key="6">
    <source>
        <dbReference type="PROSITE" id="PS50173"/>
    </source>
</evidence>
<dbReference type="PANTHER" id="PTHR11076">
    <property type="entry name" value="DNA REPAIR POLYMERASE UMUC / TRANSFERASE FAMILY MEMBER"/>
    <property type="match status" value="1"/>
</dbReference>
<dbReference type="Pfam" id="PF00817">
    <property type="entry name" value="IMS"/>
    <property type="match status" value="1"/>
</dbReference>
<dbReference type="PROSITE" id="PS50173">
    <property type="entry name" value="UMUC"/>
    <property type="match status" value="1"/>
</dbReference>
<dbReference type="AlphaFoldDB" id="A0A562PY31"/>
<dbReference type="PANTHER" id="PTHR11076:SF34">
    <property type="entry name" value="PROTEIN UMUC"/>
    <property type="match status" value="1"/>
</dbReference>
<dbReference type="GO" id="GO:0003887">
    <property type="term" value="F:DNA-directed DNA polymerase activity"/>
    <property type="evidence" value="ECO:0007669"/>
    <property type="project" value="TreeGrafter"/>
</dbReference>
<evidence type="ECO:0000256" key="4">
    <source>
        <dbReference type="ARBA" id="ARBA00023204"/>
    </source>
</evidence>
<evidence type="ECO:0000313" key="8">
    <source>
        <dbReference type="Proteomes" id="UP000316905"/>
    </source>
</evidence>
<dbReference type="Pfam" id="PF11799">
    <property type="entry name" value="IMS_C"/>
    <property type="match status" value="1"/>
</dbReference>
<keyword evidence="3" id="KW-0741">SOS mutagenesis</keyword>
<dbReference type="SUPFAM" id="SSF56672">
    <property type="entry name" value="DNA/RNA polymerases"/>
    <property type="match status" value="1"/>
</dbReference>
<dbReference type="GO" id="GO:0009432">
    <property type="term" value="P:SOS response"/>
    <property type="evidence" value="ECO:0007669"/>
    <property type="project" value="UniProtKB-KW"/>
</dbReference>
<dbReference type="NCBIfam" id="NF002955">
    <property type="entry name" value="PRK03609.1"/>
    <property type="match status" value="1"/>
</dbReference>
<accession>A0A562PY31</accession>
<organism evidence="7 8">
    <name type="scientific">Pseudomonas duriflava</name>
    <dbReference type="NCBI Taxonomy" id="459528"/>
    <lineage>
        <taxon>Bacteria</taxon>
        <taxon>Pseudomonadati</taxon>
        <taxon>Pseudomonadota</taxon>
        <taxon>Gammaproteobacteria</taxon>
        <taxon>Pseudomonadales</taxon>
        <taxon>Pseudomonadaceae</taxon>
        <taxon>Pseudomonas</taxon>
    </lineage>
</organism>
<keyword evidence="8" id="KW-1185">Reference proteome</keyword>
<keyword evidence="4" id="KW-0234">DNA repair</keyword>
<evidence type="ECO:0000256" key="2">
    <source>
        <dbReference type="ARBA" id="ARBA00022763"/>
    </source>
</evidence>
<dbReference type="InterPro" id="IPR043502">
    <property type="entry name" value="DNA/RNA_pol_sf"/>
</dbReference>
<dbReference type="GO" id="GO:0005829">
    <property type="term" value="C:cytosol"/>
    <property type="evidence" value="ECO:0007669"/>
    <property type="project" value="TreeGrafter"/>
</dbReference>
<dbReference type="GO" id="GO:0006281">
    <property type="term" value="P:DNA repair"/>
    <property type="evidence" value="ECO:0007669"/>
    <property type="project" value="UniProtKB-KW"/>
</dbReference>
<dbReference type="GO" id="GO:0003684">
    <property type="term" value="F:damaged DNA binding"/>
    <property type="evidence" value="ECO:0007669"/>
    <property type="project" value="InterPro"/>
</dbReference>
<reference evidence="7 8" key="1">
    <citation type="journal article" date="2015" name="Stand. Genomic Sci.">
        <title>Genomic Encyclopedia of Bacterial and Archaeal Type Strains, Phase III: the genomes of soil and plant-associated and newly described type strains.</title>
        <authorList>
            <person name="Whitman W.B."/>
            <person name="Woyke T."/>
            <person name="Klenk H.P."/>
            <person name="Zhou Y."/>
            <person name="Lilburn T.G."/>
            <person name="Beck B.J."/>
            <person name="De Vos P."/>
            <person name="Vandamme P."/>
            <person name="Eisen J.A."/>
            <person name="Garrity G."/>
            <person name="Hugenholtz P."/>
            <person name="Kyrpides N.C."/>
        </authorList>
    </citation>
    <scope>NUCLEOTIDE SEQUENCE [LARGE SCALE GENOMIC DNA]</scope>
    <source>
        <strain evidence="7 8">CGMCC 1.6858</strain>
    </source>
</reference>
<feature type="domain" description="UmuC" evidence="6">
    <location>
        <begin position="18"/>
        <end position="202"/>
    </location>
</feature>
<proteinExistence type="inferred from homology"/>
<comment type="similarity">
    <text evidence="1">Belongs to the DNA polymerase type-Y family.</text>
</comment>
<name>A0A562PY31_9PSED</name>
<dbReference type="Pfam" id="PF13438">
    <property type="entry name" value="DUF4113"/>
    <property type="match status" value="1"/>
</dbReference>
<dbReference type="CDD" id="cd01700">
    <property type="entry name" value="PolY_Pol_V_umuC"/>
    <property type="match status" value="1"/>
</dbReference>
<dbReference type="Proteomes" id="UP000316905">
    <property type="component" value="Unassembled WGS sequence"/>
</dbReference>
<protein>
    <submittedName>
        <fullName evidence="7">DNA polymerase V</fullName>
    </submittedName>
</protein>
<dbReference type="InterPro" id="IPR043128">
    <property type="entry name" value="Rev_trsase/Diguanyl_cyclase"/>
</dbReference>
<keyword evidence="2" id="KW-0227">DNA damage</keyword>
<sequence>MLCGAVCGHIAVMSDKIYCLIDCNSFYASCERVFRPDLKHIPIVVLSNNDACVIARCSLAKKLGIKMGTPYFQIRDELKRLGVQAFSSNYALYGDLSARVMASIESLVPRLEVFSIDEAFADLTGIPGSPEAMGRMIKEHVFKCTGIPVGVGIANTKTLAKLANHAAKRWYKSTGGVLDLRDPDRRNRALQYIEVSEVWGVGRRLTEKLNMLGIEKAWDLAQYDAWSIRKMFSVVLEKTVRELRGISCIDLEEVAPPKQMICTSRMFGQRQYMFSAVAESVASYTARAAEKLRAQHSLCQVMRVGIQTGMQGPPEERYSNGAILNLPYPTDDTRVLVQYALHGLKHIYREGYGYAKSEILLMDLKQRGEYSMDLFQPEQSAGADRLMSTMDSINRKFGKGMLRPARITAQPGWAMRRELMSQSYTTRLDQLWTVRS</sequence>
<dbReference type="InterPro" id="IPR001126">
    <property type="entry name" value="UmuC"/>
</dbReference>
<dbReference type="InterPro" id="IPR050116">
    <property type="entry name" value="DNA_polymerase-Y"/>
</dbReference>
<dbReference type="GO" id="GO:0042276">
    <property type="term" value="P:error-prone translesion synthesis"/>
    <property type="evidence" value="ECO:0007669"/>
    <property type="project" value="TreeGrafter"/>
</dbReference>
<gene>
    <name evidence="7" type="ORF">IQ22_04130</name>
</gene>
<keyword evidence="5" id="KW-0742">SOS response</keyword>
<evidence type="ECO:0000256" key="1">
    <source>
        <dbReference type="ARBA" id="ARBA00010945"/>
    </source>
</evidence>
<evidence type="ECO:0000313" key="7">
    <source>
        <dbReference type="EMBL" id="TWI48996.1"/>
    </source>
</evidence>
<dbReference type="InterPro" id="IPR025188">
    <property type="entry name" value="DUF4113"/>
</dbReference>
<dbReference type="Gene3D" id="1.10.150.20">
    <property type="entry name" value="5' to 3' exonuclease, C-terminal subdomain"/>
    <property type="match status" value="1"/>
</dbReference>
<dbReference type="InterPro" id="IPR017961">
    <property type="entry name" value="DNA_pol_Y-fam_little_finger"/>
</dbReference>
<dbReference type="Gene3D" id="3.40.1170.60">
    <property type="match status" value="1"/>
</dbReference>
<dbReference type="EMBL" id="VLKY01000019">
    <property type="protein sequence ID" value="TWI48996.1"/>
    <property type="molecule type" value="Genomic_DNA"/>
</dbReference>
<evidence type="ECO:0000256" key="5">
    <source>
        <dbReference type="ARBA" id="ARBA00023236"/>
    </source>
</evidence>
<comment type="caution">
    <text evidence="7">The sequence shown here is derived from an EMBL/GenBank/DDBJ whole genome shotgun (WGS) entry which is preliminary data.</text>
</comment>